<name>A0ABX0XM53_9SPHN</name>
<dbReference type="EMBL" id="JAATJE010000001">
    <property type="protein sequence ID" value="NJC33894.1"/>
    <property type="molecule type" value="Genomic_DNA"/>
</dbReference>
<comment type="caution">
    <text evidence="1">The sequence shown here is derived from an EMBL/GenBank/DDBJ whole genome shotgun (WGS) entry which is preliminary data.</text>
</comment>
<evidence type="ECO:0000313" key="2">
    <source>
        <dbReference type="Proteomes" id="UP000734218"/>
    </source>
</evidence>
<evidence type="ECO:0000313" key="1">
    <source>
        <dbReference type="EMBL" id="NJC33894.1"/>
    </source>
</evidence>
<dbReference type="RefSeq" id="WP_167953819.1">
    <property type="nucleotide sequence ID" value="NZ_JAATJE010000001.1"/>
</dbReference>
<dbReference type="Proteomes" id="UP000734218">
    <property type="component" value="Unassembled WGS sequence"/>
</dbReference>
<keyword evidence="2" id="KW-1185">Reference proteome</keyword>
<organism evidence="1 2">
    <name type="scientific">Sphingomonas jejuensis</name>
    <dbReference type="NCBI Taxonomy" id="904715"/>
    <lineage>
        <taxon>Bacteria</taxon>
        <taxon>Pseudomonadati</taxon>
        <taxon>Pseudomonadota</taxon>
        <taxon>Alphaproteobacteria</taxon>
        <taxon>Sphingomonadales</taxon>
        <taxon>Sphingomonadaceae</taxon>
        <taxon>Sphingomonas</taxon>
    </lineage>
</organism>
<gene>
    <name evidence="1" type="ORF">GGR88_001368</name>
</gene>
<reference evidence="1 2" key="1">
    <citation type="submission" date="2020-03" db="EMBL/GenBank/DDBJ databases">
        <title>Genomic Encyclopedia of Type Strains, Phase IV (KMG-IV): sequencing the most valuable type-strain genomes for metagenomic binning, comparative biology and taxonomic classification.</title>
        <authorList>
            <person name="Goeker M."/>
        </authorList>
    </citation>
    <scope>NUCLEOTIDE SEQUENCE [LARGE SCALE GENOMIC DNA]</scope>
    <source>
        <strain evidence="1 2">DSM 27651</strain>
    </source>
</reference>
<accession>A0ABX0XM53</accession>
<sequence length="47" mass="5001">MTVLLALFRALLGPRLPRQAAGDRCPICDVAASINGDTCARCDAVVW</sequence>
<evidence type="ECO:0008006" key="3">
    <source>
        <dbReference type="Google" id="ProtNLM"/>
    </source>
</evidence>
<proteinExistence type="predicted"/>
<protein>
    <recommendedName>
        <fullName evidence="3">Amidophosphoribosyltransferase</fullName>
    </recommendedName>
</protein>